<sequence>MSSPDSNSSTDDDAAAKCASLGSLASGIIVAVGWYIFIDGLVQAAADCVHWGNHFNPNGCTNASRGADYLAPPGLQSGAYWTPGILSTVGLIALNIINWDAVTEDFDSGLACKARVWVTTSFVLMFCGLGAAIWILVLDLQLGPQYYHWGGVSVMIQTVLILIGGFLFRVSRRGGDHGV</sequence>
<gene>
    <name evidence="7" type="ORF">Ctob_012291</name>
</gene>
<evidence type="ECO:0000313" key="8">
    <source>
        <dbReference type="Proteomes" id="UP000037460"/>
    </source>
</evidence>
<evidence type="ECO:0000256" key="4">
    <source>
        <dbReference type="ARBA" id="ARBA00022989"/>
    </source>
</evidence>
<feature type="transmembrane region" description="Helical" evidence="6">
    <location>
        <begin position="80"/>
        <end position="102"/>
    </location>
</feature>
<keyword evidence="8" id="KW-1185">Reference proteome</keyword>
<accession>A0A0M0JG92</accession>
<feature type="transmembrane region" description="Helical" evidence="6">
    <location>
        <begin position="114"/>
        <end position="137"/>
    </location>
</feature>
<evidence type="ECO:0000256" key="1">
    <source>
        <dbReference type="ARBA" id="ARBA00004141"/>
    </source>
</evidence>
<keyword evidence="3 6" id="KW-0812">Transmembrane</keyword>
<keyword evidence="5 6" id="KW-0472">Membrane</keyword>
<comment type="caution">
    <text evidence="7">The sequence shown here is derived from an EMBL/GenBank/DDBJ whole genome shotgun (WGS) entry which is preliminary data.</text>
</comment>
<reference evidence="8" key="1">
    <citation type="journal article" date="2015" name="PLoS Genet.">
        <title>Genome Sequence and Transcriptome Analyses of Chrysochromulina tobin: Metabolic Tools for Enhanced Algal Fitness in the Prominent Order Prymnesiales (Haptophyceae).</title>
        <authorList>
            <person name="Hovde B.T."/>
            <person name="Deodato C.R."/>
            <person name="Hunsperger H.M."/>
            <person name="Ryken S.A."/>
            <person name="Yost W."/>
            <person name="Jha R.K."/>
            <person name="Patterson J."/>
            <person name="Monnat R.J. Jr."/>
            <person name="Barlow S.B."/>
            <person name="Starkenburg S.R."/>
            <person name="Cattolico R.A."/>
        </authorList>
    </citation>
    <scope>NUCLEOTIDE SEQUENCE</scope>
    <source>
        <strain evidence="8">CCMP291</strain>
    </source>
</reference>
<organism evidence="7 8">
    <name type="scientific">Chrysochromulina tobinii</name>
    <dbReference type="NCBI Taxonomy" id="1460289"/>
    <lineage>
        <taxon>Eukaryota</taxon>
        <taxon>Haptista</taxon>
        <taxon>Haptophyta</taxon>
        <taxon>Prymnesiophyceae</taxon>
        <taxon>Prymnesiales</taxon>
        <taxon>Chrysochromulinaceae</taxon>
        <taxon>Chrysochromulina</taxon>
    </lineage>
</organism>
<evidence type="ECO:0000256" key="3">
    <source>
        <dbReference type="ARBA" id="ARBA00022692"/>
    </source>
</evidence>
<comment type="similarity">
    <text evidence="2">Belongs to the UPF0220 family.</text>
</comment>
<evidence type="ECO:0000256" key="5">
    <source>
        <dbReference type="ARBA" id="ARBA00023136"/>
    </source>
</evidence>
<name>A0A0M0JG92_9EUKA</name>
<evidence type="ECO:0000256" key="6">
    <source>
        <dbReference type="SAM" id="Phobius"/>
    </source>
</evidence>
<dbReference type="PANTHER" id="PTHR13180">
    <property type="entry name" value="SMALL MEMBRANE PROTEIN-RELATED"/>
    <property type="match status" value="1"/>
</dbReference>
<dbReference type="EMBL" id="JWZX01003000">
    <property type="protein sequence ID" value="KOO25263.1"/>
    <property type="molecule type" value="Genomic_DNA"/>
</dbReference>
<keyword evidence="4 6" id="KW-1133">Transmembrane helix</keyword>
<proteinExistence type="inferred from homology"/>
<dbReference type="OrthoDB" id="268928at2759"/>
<comment type="subcellular location">
    <subcellularLocation>
        <location evidence="1">Membrane</location>
        <topology evidence="1">Multi-pass membrane protein</topology>
    </subcellularLocation>
</comment>
<dbReference type="GO" id="GO:0016020">
    <property type="term" value="C:membrane"/>
    <property type="evidence" value="ECO:0007669"/>
    <property type="project" value="UniProtKB-SubCell"/>
</dbReference>
<dbReference type="InterPro" id="IPR007919">
    <property type="entry name" value="UPF0220"/>
</dbReference>
<feature type="transmembrane region" description="Helical" evidence="6">
    <location>
        <begin position="149"/>
        <end position="168"/>
    </location>
</feature>
<evidence type="ECO:0000313" key="7">
    <source>
        <dbReference type="EMBL" id="KOO25263.1"/>
    </source>
</evidence>
<dbReference type="AlphaFoldDB" id="A0A0M0JG92"/>
<feature type="transmembrane region" description="Helical" evidence="6">
    <location>
        <begin position="21"/>
        <end position="38"/>
    </location>
</feature>
<dbReference type="Pfam" id="PF05255">
    <property type="entry name" value="UPF0220"/>
    <property type="match status" value="1"/>
</dbReference>
<dbReference type="Proteomes" id="UP000037460">
    <property type="component" value="Unassembled WGS sequence"/>
</dbReference>
<evidence type="ECO:0000256" key="2">
    <source>
        <dbReference type="ARBA" id="ARBA00005335"/>
    </source>
</evidence>
<protein>
    <submittedName>
        <fullName evidence="7">Transmembrane protein</fullName>
    </submittedName>
</protein>